<evidence type="ECO:0000313" key="2">
    <source>
        <dbReference type="Proteomes" id="UP000063434"/>
    </source>
</evidence>
<accession>A0A109KRJ5</accession>
<proteinExistence type="predicted"/>
<name>A0A109KRJ5_PSEFL</name>
<evidence type="ECO:0000313" key="1">
    <source>
        <dbReference type="EMBL" id="KWV74093.1"/>
    </source>
</evidence>
<dbReference type="EMBL" id="LCYC01000041">
    <property type="protein sequence ID" value="KWV74093.1"/>
    <property type="molecule type" value="Genomic_DNA"/>
</dbReference>
<comment type="caution">
    <text evidence="1">The sequence shown here is derived from an EMBL/GenBank/DDBJ whole genome shotgun (WGS) entry which is preliminary data.</text>
</comment>
<gene>
    <name evidence="1" type="ORF">PFL603g_03007</name>
</gene>
<sequence length="392" mass="41822">MVVELVGFAGFVFDLGEQQPGVVVAVLDLGAVGVETAAYQVQAVCVFVAGDVAEFVAFGDDFAVGVVAEFACGAAWQDEANQPTDAVPFIGCLRAVFILTGNLSTKIIIAIALDPTIGQLLLKQLPALVPHQPMTADVGVPNPGQLPLFVVAVVSRVTIRVSLADDIALVITLILPDRLPTPDNSYKTVVMLVGRRLIIPWKQRHQASGIVVLIGRHRAHRVLLDGQAALVVVGFKMRGAIRINPLHQPRPLVMDIHLLATIGVMHGDTPVIAPGITRVHLRKACPMPDATRRLASALPFPEEARPTGQLAFQNDVLIVVPITLAFPDSIGRANQSSVFVIGVGNEVLLGLPHVGLSPFGTMHLVVHRNDAIQLITQQQRTASTVIQPLNPP</sequence>
<reference evidence="1 2" key="1">
    <citation type="submission" date="2015-05" db="EMBL/GenBank/DDBJ databases">
        <title>A genomic and transcriptomic approach to investigate the blue pigment phenotype in Pseudomonas fluorescens.</title>
        <authorList>
            <person name="Andreani N.A."/>
            <person name="Cardazzo B."/>
        </authorList>
    </citation>
    <scope>NUCLEOTIDE SEQUENCE [LARGE SCALE GENOMIC DNA]</scope>
    <source>
        <strain evidence="1 2">Ps_40</strain>
    </source>
</reference>
<dbReference type="AlphaFoldDB" id="A0A109KRJ5"/>
<organism evidence="1 2">
    <name type="scientific">Pseudomonas fluorescens</name>
    <dbReference type="NCBI Taxonomy" id="294"/>
    <lineage>
        <taxon>Bacteria</taxon>
        <taxon>Pseudomonadati</taxon>
        <taxon>Pseudomonadota</taxon>
        <taxon>Gammaproteobacteria</taxon>
        <taxon>Pseudomonadales</taxon>
        <taxon>Pseudomonadaceae</taxon>
        <taxon>Pseudomonas</taxon>
    </lineage>
</organism>
<dbReference type="Proteomes" id="UP000063434">
    <property type="component" value="Unassembled WGS sequence"/>
</dbReference>
<protein>
    <submittedName>
        <fullName evidence="1">Uncharacterized protein</fullName>
    </submittedName>
</protein>